<comment type="caution">
    <text evidence="4">The sequence shown here is derived from an EMBL/GenBank/DDBJ whole genome shotgun (WGS) entry which is preliminary data.</text>
</comment>
<sequence>MSTQQPSPATPEEPTGQGPAATEQRSATVPWRVAGLIGLVVAAVTAWITWQNYPLGTLDRPGHGLFPLLVAGLMAIASLVALIEARGVTFGYHPIAWRRFGIGAAVILGGACLLPVLGFIPVALVGTTVLGILIEGSFHWKIPVTMTAVTFGIWALFEMLLGINLP</sequence>
<evidence type="ECO:0000256" key="1">
    <source>
        <dbReference type="SAM" id="MobiDB-lite"/>
    </source>
</evidence>
<keyword evidence="2" id="KW-0472">Membrane</keyword>
<keyword evidence="2" id="KW-0812">Transmembrane</keyword>
<keyword evidence="5" id="KW-1185">Reference proteome</keyword>
<keyword evidence="2" id="KW-1133">Transmembrane helix</keyword>
<gene>
    <name evidence="4" type="ORF">J2S62_000095</name>
</gene>
<protein>
    <submittedName>
        <fullName evidence="4">Membrane protein</fullName>
    </submittedName>
</protein>
<feature type="transmembrane region" description="Helical" evidence="2">
    <location>
        <begin position="104"/>
        <end position="134"/>
    </location>
</feature>
<reference evidence="4 5" key="1">
    <citation type="submission" date="2023-07" db="EMBL/GenBank/DDBJ databases">
        <title>Sequencing the genomes of 1000 actinobacteria strains.</title>
        <authorList>
            <person name="Klenk H.-P."/>
        </authorList>
    </citation>
    <scope>NUCLEOTIDE SEQUENCE [LARGE SCALE GENOMIC DNA]</scope>
    <source>
        <strain evidence="4 5">DSM 22966</strain>
    </source>
</reference>
<feature type="region of interest" description="Disordered" evidence="1">
    <location>
        <begin position="1"/>
        <end position="24"/>
    </location>
</feature>
<dbReference type="InterPro" id="IPR009936">
    <property type="entry name" value="DUF1468"/>
</dbReference>
<feature type="transmembrane region" description="Helical" evidence="2">
    <location>
        <begin position="140"/>
        <end position="161"/>
    </location>
</feature>
<feature type="transmembrane region" description="Helical" evidence="2">
    <location>
        <begin position="65"/>
        <end position="83"/>
    </location>
</feature>
<evidence type="ECO:0000313" key="5">
    <source>
        <dbReference type="Proteomes" id="UP001183794"/>
    </source>
</evidence>
<evidence type="ECO:0000256" key="2">
    <source>
        <dbReference type="SAM" id="Phobius"/>
    </source>
</evidence>
<evidence type="ECO:0000259" key="3">
    <source>
        <dbReference type="Pfam" id="PF07331"/>
    </source>
</evidence>
<dbReference type="Pfam" id="PF07331">
    <property type="entry name" value="TctB"/>
    <property type="match status" value="1"/>
</dbReference>
<feature type="domain" description="DUF1468" evidence="3">
    <location>
        <begin position="33"/>
        <end position="166"/>
    </location>
</feature>
<proteinExistence type="predicted"/>
<dbReference type="EMBL" id="JAVDYJ010000001">
    <property type="protein sequence ID" value="MDR7345838.1"/>
    <property type="molecule type" value="Genomic_DNA"/>
</dbReference>
<feature type="transmembrane region" description="Helical" evidence="2">
    <location>
        <begin position="33"/>
        <end position="53"/>
    </location>
</feature>
<evidence type="ECO:0000313" key="4">
    <source>
        <dbReference type="EMBL" id="MDR7345838.1"/>
    </source>
</evidence>
<organism evidence="4 5">
    <name type="scientific">Enteractinococcus fodinae</name>
    <dbReference type="NCBI Taxonomy" id="684663"/>
    <lineage>
        <taxon>Bacteria</taxon>
        <taxon>Bacillati</taxon>
        <taxon>Actinomycetota</taxon>
        <taxon>Actinomycetes</taxon>
        <taxon>Micrococcales</taxon>
        <taxon>Micrococcaceae</taxon>
    </lineage>
</organism>
<dbReference type="RefSeq" id="WP_310170024.1">
    <property type="nucleotide sequence ID" value="NZ_BAABHE010000002.1"/>
</dbReference>
<name>A0ABU2AWW1_9MICC</name>
<accession>A0ABU2AWW1</accession>
<dbReference type="Proteomes" id="UP001183794">
    <property type="component" value="Unassembled WGS sequence"/>
</dbReference>